<sequence>MEKDLPYQEGLFTPRESKSCSECKKPRISLGWCKDCETDSMKGNFYYWTSGNKKIDELIRHTQLNTSQACDYLEWIQFKNFEMVKYVGSGEFNSIYSAIWMEGPRSVWNDILQEWTRTGPIKVVLKRFDNSLNISSSYIDQVVAYVK</sequence>
<proteinExistence type="predicted"/>
<dbReference type="EMBL" id="BLAL01000040">
    <property type="protein sequence ID" value="GES78747.1"/>
    <property type="molecule type" value="Genomic_DNA"/>
</dbReference>
<reference evidence="1 3" key="1">
    <citation type="submission" date="2017-11" db="EMBL/GenBank/DDBJ databases">
        <title>The genome of Rhizophagus clarus HR1 reveals common genetic basis of auxotrophy among arbuscular mycorrhizal fungi.</title>
        <authorList>
            <person name="Kobayashi Y."/>
        </authorList>
    </citation>
    <scope>NUCLEOTIDE SEQUENCE [LARGE SCALE GENOMIC DNA]</scope>
    <source>
        <strain evidence="1 3">HR1</strain>
    </source>
</reference>
<dbReference type="Proteomes" id="UP000615446">
    <property type="component" value="Unassembled WGS sequence"/>
</dbReference>
<dbReference type="EMBL" id="BEXD01001690">
    <property type="protein sequence ID" value="GBB95364.1"/>
    <property type="molecule type" value="Genomic_DNA"/>
</dbReference>
<keyword evidence="2" id="KW-0808">Transferase</keyword>
<keyword evidence="2" id="KW-0418">Kinase</keyword>
<name>A0A2Z6RBR1_9GLOM</name>
<evidence type="ECO:0000313" key="2">
    <source>
        <dbReference type="EMBL" id="GES78747.1"/>
    </source>
</evidence>
<dbReference type="AlphaFoldDB" id="A0A2Z6RBR1"/>
<protein>
    <submittedName>
        <fullName evidence="2">Kinase-like domain-containing protein</fullName>
    </submittedName>
</protein>
<comment type="caution">
    <text evidence="1">The sequence shown here is derived from an EMBL/GenBank/DDBJ whole genome shotgun (WGS) entry which is preliminary data.</text>
</comment>
<evidence type="ECO:0000313" key="1">
    <source>
        <dbReference type="EMBL" id="GBB95364.1"/>
    </source>
</evidence>
<dbReference type="GO" id="GO:0016301">
    <property type="term" value="F:kinase activity"/>
    <property type="evidence" value="ECO:0007669"/>
    <property type="project" value="UniProtKB-KW"/>
</dbReference>
<accession>A0A2Z6RBR1</accession>
<organism evidence="1 3">
    <name type="scientific">Rhizophagus clarus</name>
    <dbReference type="NCBI Taxonomy" id="94130"/>
    <lineage>
        <taxon>Eukaryota</taxon>
        <taxon>Fungi</taxon>
        <taxon>Fungi incertae sedis</taxon>
        <taxon>Mucoromycota</taxon>
        <taxon>Glomeromycotina</taxon>
        <taxon>Glomeromycetes</taxon>
        <taxon>Glomerales</taxon>
        <taxon>Glomeraceae</taxon>
        <taxon>Rhizophagus</taxon>
    </lineage>
</organism>
<keyword evidence="3" id="KW-1185">Reference proteome</keyword>
<evidence type="ECO:0000313" key="3">
    <source>
        <dbReference type="Proteomes" id="UP000247702"/>
    </source>
</evidence>
<reference evidence="2" key="2">
    <citation type="submission" date="2019-10" db="EMBL/GenBank/DDBJ databases">
        <title>Conservation and host-specific expression of non-tandemly repeated heterogenous ribosome RNA gene in arbuscular mycorrhizal fungi.</title>
        <authorList>
            <person name="Maeda T."/>
            <person name="Kobayashi Y."/>
            <person name="Nakagawa T."/>
            <person name="Ezawa T."/>
            <person name="Yamaguchi K."/>
            <person name="Bino T."/>
            <person name="Nishimoto Y."/>
            <person name="Shigenobu S."/>
            <person name="Kawaguchi M."/>
        </authorList>
    </citation>
    <scope>NUCLEOTIDE SEQUENCE</scope>
    <source>
        <strain evidence="2">HR1</strain>
    </source>
</reference>
<gene>
    <name evidence="2" type="ORF">RCL2_000605700</name>
    <name evidence="1" type="ORF">RclHR1_25190001</name>
</gene>
<dbReference type="OrthoDB" id="2402962at2759"/>
<dbReference type="Proteomes" id="UP000247702">
    <property type="component" value="Unassembled WGS sequence"/>
</dbReference>